<dbReference type="AlphaFoldDB" id="A0A8T5V4K0"/>
<organism evidence="1 2">
    <name type="scientific">Methanobacterium spitsbergense</name>
    <dbReference type="NCBI Taxonomy" id="2874285"/>
    <lineage>
        <taxon>Archaea</taxon>
        <taxon>Methanobacteriati</taxon>
        <taxon>Methanobacteriota</taxon>
        <taxon>Methanomada group</taxon>
        <taxon>Methanobacteria</taxon>
        <taxon>Methanobacteriales</taxon>
        <taxon>Methanobacteriaceae</taxon>
        <taxon>Methanobacterium</taxon>
    </lineage>
</organism>
<dbReference type="EMBL" id="JAIOUQ010000016">
    <property type="protein sequence ID" value="MBZ2166821.1"/>
    <property type="molecule type" value="Genomic_DNA"/>
</dbReference>
<dbReference type="RefSeq" id="WP_223792367.1">
    <property type="nucleotide sequence ID" value="NZ_JAIOUQ010000016.1"/>
</dbReference>
<sequence>MDWIIVAKCDECTEEKTYEVSGNTIPYSIGDAIEHCICGGQFIVDEILEIG</sequence>
<proteinExistence type="predicted"/>
<name>A0A8T5V4K0_9EURY</name>
<keyword evidence="2" id="KW-1185">Reference proteome</keyword>
<evidence type="ECO:0000313" key="2">
    <source>
        <dbReference type="Proteomes" id="UP000825933"/>
    </source>
</evidence>
<dbReference type="Proteomes" id="UP000825933">
    <property type="component" value="Unassembled WGS sequence"/>
</dbReference>
<gene>
    <name evidence="1" type="ORF">K8N75_12325</name>
</gene>
<evidence type="ECO:0000313" key="1">
    <source>
        <dbReference type="EMBL" id="MBZ2166821.1"/>
    </source>
</evidence>
<accession>A0A8T5V4K0</accession>
<protein>
    <submittedName>
        <fullName evidence="1">Uncharacterized protein</fullName>
    </submittedName>
</protein>
<reference evidence="2" key="1">
    <citation type="journal article" date="2022" name="Microbiol. Resour. Announc.">
        <title>Draft Genome Sequence of a Methanogenic Archaeon from West Spitsbergen Permafrost.</title>
        <authorList>
            <person name="Trubitsyn V."/>
            <person name="Rivkina E."/>
            <person name="Shcherbakova V."/>
        </authorList>
    </citation>
    <scope>NUCLEOTIDE SEQUENCE [LARGE SCALE GENOMIC DNA]</scope>
    <source>
        <strain evidence="2">VT</strain>
    </source>
</reference>
<comment type="caution">
    <text evidence="1">The sequence shown here is derived from an EMBL/GenBank/DDBJ whole genome shotgun (WGS) entry which is preliminary data.</text>
</comment>